<evidence type="ECO:0000256" key="6">
    <source>
        <dbReference type="PIRSR" id="PIRSR640170-1"/>
    </source>
</evidence>
<name>A0A3M6UKS3_POCDA</name>
<evidence type="ECO:0000256" key="3">
    <source>
        <dbReference type="ARBA" id="ARBA00022737"/>
    </source>
</evidence>
<dbReference type="GO" id="GO:0006637">
    <property type="term" value="P:acyl-CoA metabolic process"/>
    <property type="evidence" value="ECO:0007669"/>
    <property type="project" value="TreeGrafter"/>
</dbReference>
<feature type="domain" description="HotDog ACOT-type" evidence="7">
    <location>
        <begin position="19"/>
        <end position="139"/>
    </location>
</feature>
<feature type="active site" evidence="6">
    <location>
        <position position="35"/>
    </location>
</feature>
<dbReference type="OMA" id="RHTNSAR"/>
<dbReference type="STRING" id="46731.A0A3M6UKS3"/>
<keyword evidence="5" id="KW-0443">Lipid metabolism</keyword>
<dbReference type="EMBL" id="RCHS01001299">
    <property type="protein sequence ID" value="RMX54212.1"/>
    <property type="molecule type" value="Genomic_DNA"/>
</dbReference>
<reference evidence="8 9" key="1">
    <citation type="journal article" date="2018" name="Sci. Rep.">
        <title>Comparative analysis of the Pocillopora damicornis genome highlights role of immune system in coral evolution.</title>
        <authorList>
            <person name="Cunning R."/>
            <person name="Bay R.A."/>
            <person name="Gillette P."/>
            <person name="Baker A.C."/>
            <person name="Traylor-Knowles N."/>
        </authorList>
    </citation>
    <scope>NUCLEOTIDE SEQUENCE [LARGE SCALE GENOMIC DNA]</scope>
    <source>
        <strain evidence="8">RSMAS</strain>
        <tissue evidence="8">Whole animal</tissue>
    </source>
</reference>
<evidence type="ECO:0000256" key="4">
    <source>
        <dbReference type="ARBA" id="ARBA00022801"/>
    </source>
</evidence>
<gene>
    <name evidence="8" type="ORF">pdam_00013639</name>
</gene>
<feature type="active site" evidence="6">
    <location>
        <position position="238"/>
    </location>
</feature>
<evidence type="ECO:0000256" key="5">
    <source>
        <dbReference type="ARBA" id="ARBA00023098"/>
    </source>
</evidence>
<dbReference type="SUPFAM" id="SSF54637">
    <property type="entry name" value="Thioesterase/thiol ester dehydrase-isomerase"/>
    <property type="match status" value="2"/>
</dbReference>
<dbReference type="PROSITE" id="PS51770">
    <property type="entry name" value="HOTDOG_ACOT"/>
    <property type="match status" value="2"/>
</dbReference>
<dbReference type="GO" id="GO:0009062">
    <property type="term" value="P:fatty acid catabolic process"/>
    <property type="evidence" value="ECO:0007669"/>
    <property type="project" value="TreeGrafter"/>
</dbReference>
<dbReference type="Proteomes" id="UP000275408">
    <property type="component" value="Unassembled WGS sequence"/>
</dbReference>
<dbReference type="PANTHER" id="PTHR11049:SF24">
    <property type="entry name" value="CYTOSOLIC ACYL COENZYME A THIOESTER HYDROLASE"/>
    <property type="match status" value="1"/>
</dbReference>
<dbReference type="Gene3D" id="3.10.129.10">
    <property type="entry name" value="Hotdog Thioesterase"/>
    <property type="match status" value="2"/>
</dbReference>
<dbReference type="InterPro" id="IPR033120">
    <property type="entry name" value="HOTDOG_ACOT"/>
</dbReference>
<comment type="subcellular location">
    <subcellularLocation>
        <location evidence="1">Cytoplasm</location>
    </subcellularLocation>
</comment>
<evidence type="ECO:0000256" key="2">
    <source>
        <dbReference type="ARBA" id="ARBA00022490"/>
    </source>
</evidence>
<evidence type="ECO:0000313" key="8">
    <source>
        <dbReference type="EMBL" id="RMX54212.1"/>
    </source>
</evidence>
<keyword evidence="2" id="KW-0963">Cytoplasm</keyword>
<comment type="caution">
    <text evidence="8">The sequence shown here is derived from an EMBL/GenBank/DDBJ whole genome shotgun (WGS) entry which is preliminary data.</text>
</comment>
<accession>A0A3M6UKS3</accession>
<evidence type="ECO:0000256" key="1">
    <source>
        <dbReference type="ARBA" id="ARBA00004496"/>
    </source>
</evidence>
<dbReference type="FunFam" id="3.10.129.10:FF:000009">
    <property type="entry name" value="Cytosolic acyl coenzyme A thioester hydrolase"/>
    <property type="match status" value="1"/>
</dbReference>
<evidence type="ECO:0000259" key="7">
    <source>
        <dbReference type="PROSITE" id="PS51770"/>
    </source>
</evidence>
<organism evidence="8 9">
    <name type="scientific">Pocillopora damicornis</name>
    <name type="common">Cauliflower coral</name>
    <name type="synonym">Millepora damicornis</name>
    <dbReference type="NCBI Taxonomy" id="46731"/>
    <lineage>
        <taxon>Eukaryota</taxon>
        <taxon>Metazoa</taxon>
        <taxon>Cnidaria</taxon>
        <taxon>Anthozoa</taxon>
        <taxon>Hexacorallia</taxon>
        <taxon>Scleractinia</taxon>
        <taxon>Astrocoeniina</taxon>
        <taxon>Pocilloporidae</taxon>
        <taxon>Pocillopora</taxon>
    </lineage>
</organism>
<keyword evidence="3" id="KW-0677">Repeat</keyword>
<keyword evidence="9" id="KW-1185">Reference proteome</keyword>
<dbReference type="Pfam" id="PF03061">
    <property type="entry name" value="4HBT"/>
    <property type="match status" value="2"/>
</dbReference>
<dbReference type="InterPro" id="IPR029069">
    <property type="entry name" value="HotDog_dom_sf"/>
</dbReference>
<dbReference type="GO" id="GO:0005829">
    <property type="term" value="C:cytosol"/>
    <property type="evidence" value="ECO:0007669"/>
    <property type="project" value="TreeGrafter"/>
</dbReference>
<dbReference type="AlphaFoldDB" id="A0A3M6UKS3"/>
<dbReference type="PANTHER" id="PTHR11049">
    <property type="entry name" value="ACYL COENZYME A THIOESTER HYDROLASE"/>
    <property type="match status" value="1"/>
</dbReference>
<protein>
    <recommendedName>
        <fullName evidence="7">HotDog ACOT-type domain-containing protein</fullName>
    </recommendedName>
</protein>
<dbReference type="InterPro" id="IPR040170">
    <property type="entry name" value="Cytosol_ACT"/>
</dbReference>
<dbReference type="CDD" id="cd03442">
    <property type="entry name" value="BFIT_BACH"/>
    <property type="match status" value="2"/>
</dbReference>
<keyword evidence="4" id="KW-0378">Hydrolase</keyword>
<sequence>MAAKVAGAESSKEVEDSISRGSIEVCRLMHPDDANLAGNVHGGTILKLIEEGGFIIATRHCNRNRTKDEPVLAALARVERTDFIQPMFIGEVAQVHVQLGYASKRSLEVKASVWAENVLTGSRRLTNRASLWYVPIVMGSDVRIIPEVPSLEYSSKDEEEKGKERYELQKRARLDKEEHFQENPPSNNVVSPLVHPAGKNVSRYSVLNSESSLIHSVQPSECTKAGFVLGGVTMKMMDEVAGIVAFRHCKTNVVTASIDAIDFHAPVKLGHIIHITGRATFTSAKSMEIEVVVYAKDYHTDDSIRACSAYFTFVSLDEKRRPQAIPFLELHTEEEARRFEAGNKRYQKRKERREGQS</sequence>
<dbReference type="OrthoDB" id="331699at2759"/>
<dbReference type="InterPro" id="IPR006683">
    <property type="entry name" value="Thioestr_dom"/>
</dbReference>
<dbReference type="GO" id="GO:0052816">
    <property type="term" value="F:long-chain fatty acyl-CoA hydrolase activity"/>
    <property type="evidence" value="ECO:0007669"/>
    <property type="project" value="TreeGrafter"/>
</dbReference>
<evidence type="ECO:0000313" key="9">
    <source>
        <dbReference type="Proteomes" id="UP000275408"/>
    </source>
</evidence>
<proteinExistence type="predicted"/>
<dbReference type="FunFam" id="3.10.129.10:FF:000010">
    <property type="entry name" value="Cytosolic acyl coenzyme A thioester hydrolase"/>
    <property type="match status" value="1"/>
</dbReference>
<feature type="domain" description="HotDog ACOT-type" evidence="7">
    <location>
        <begin position="207"/>
        <end position="319"/>
    </location>
</feature>